<reference evidence="10" key="1">
    <citation type="journal article" date="2019" name="Curr. Biol.">
        <title>Genome Sequence of Striga asiatica Provides Insight into the Evolution of Plant Parasitism.</title>
        <authorList>
            <person name="Yoshida S."/>
            <person name="Kim S."/>
            <person name="Wafula E.K."/>
            <person name="Tanskanen J."/>
            <person name="Kim Y.M."/>
            <person name="Honaas L."/>
            <person name="Yang Z."/>
            <person name="Spallek T."/>
            <person name="Conn C.E."/>
            <person name="Ichihashi Y."/>
            <person name="Cheong K."/>
            <person name="Cui S."/>
            <person name="Der J.P."/>
            <person name="Gundlach H."/>
            <person name="Jiao Y."/>
            <person name="Hori C."/>
            <person name="Ishida J.K."/>
            <person name="Kasahara H."/>
            <person name="Kiba T."/>
            <person name="Kim M.S."/>
            <person name="Koo N."/>
            <person name="Laohavisit A."/>
            <person name="Lee Y.H."/>
            <person name="Lumba S."/>
            <person name="McCourt P."/>
            <person name="Mortimer J.C."/>
            <person name="Mutuku J.M."/>
            <person name="Nomura T."/>
            <person name="Sasaki-Sekimoto Y."/>
            <person name="Seto Y."/>
            <person name="Wang Y."/>
            <person name="Wakatake T."/>
            <person name="Sakakibara H."/>
            <person name="Demura T."/>
            <person name="Yamaguchi S."/>
            <person name="Yoneyama K."/>
            <person name="Manabe R.I."/>
            <person name="Nelson D.C."/>
            <person name="Schulman A.H."/>
            <person name="Timko M.P."/>
            <person name="dePamphilis C.W."/>
            <person name="Choi D."/>
            <person name="Shirasu K."/>
        </authorList>
    </citation>
    <scope>NUCLEOTIDE SEQUENCE [LARGE SCALE GENOMIC DNA]</scope>
    <source>
        <strain evidence="10">cv. UVA1</strain>
    </source>
</reference>
<feature type="compositionally biased region" description="Polar residues" evidence="6">
    <location>
        <begin position="910"/>
        <end position="923"/>
    </location>
</feature>
<protein>
    <submittedName>
        <fullName evidence="9">Uncharacterized protein</fullName>
    </submittedName>
</protein>
<dbReference type="Pfam" id="PF15628">
    <property type="entry name" value="RRM_DME"/>
    <property type="match status" value="1"/>
</dbReference>
<keyword evidence="5" id="KW-0411">Iron-sulfur</keyword>
<dbReference type="InterPro" id="IPR028924">
    <property type="entry name" value="Perm-CXXC"/>
</dbReference>
<dbReference type="OrthoDB" id="5607at2759"/>
<dbReference type="SUPFAM" id="SSF48150">
    <property type="entry name" value="DNA-glycosylase"/>
    <property type="match status" value="1"/>
</dbReference>
<feature type="region of interest" description="Disordered" evidence="6">
    <location>
        <begin position="130"/>
        <end position="183"/>
    </location>
</feature>
<evidence type="ECO:0000256" key="4">
    <source>
        <dbReference type="ARBA" id="ARBA00023004"/>
    </source>
</evidence>
<feature type="compositionally biased region" description="Polar residues" evidence="6">
    <location>
        <begin position="479"/>
        <end position="502"/>
    </location>
</feature>
<dbReference type="Pfam" id="PF15629">
    <property type="entry name" value="Perm-CXXC"/>
    <property type="match status" value="1"/>
</dbReference>
<evidence type="ECO:0000256" key="5">
    <source>
        <dbReference type="ARBA" id="ARBA00023014"/>
    </source>
</evidence>
<evidence type="ECO:0000256" key="2">
    <source>
        <dbReference type="ARBA" id="ARBA00022485"/>
    </source>
</evidence>
<feature type="compositionally biased region" description="Basic residues" evidence="6">
    <location>
        <begin position="146"/>
        <end position="157"/>
    </location>
</feature>
<evidence type="ECO:0000313" key="9">
    <source>
        <dbReference type="EMBL" id="GER39266.1"/>
    </source>
</evidence>
<dbReference type="GO" id="GO:0141166">
    <property type="term" value="P:chromosomal 5-methylcytosine DNA demethylation pathway"/>
    <property type="evidence" value="ECO:0007669"/>
    <property type="project" value="InterPro"/>
</dbReference>
<dbReference type="EMBL" id="BKCP01005616">
    <property type="protein sequence ID" value="GER39266.1"/>
    <property type="molecule type" value="Genomic_DNA"/>
</dbReference>
<dbReference type="PANTHER" id="PTHR46213:SF24">
    <property type="entry name" value="HHH-GPD DOMAIN-CONTAINING PROTEIN"/>
    <property type="match status" value="1"/>
</dbReference>
<dbReference type="PANTHER" id="PTHR46213">
    <property type="entry name" value="TRANSCRIPTIONAL ACTIVATOR DEMETER"/>
    <property type="match status" value="1"/>
</dbReference>
<proteinExistence type="predicted"/>
<dbReference type="Gene3D" id="1.10.1670.10">
    <property type="entry name" value="Helix-hairpin-Helix base-excision DNA repair enzymes (C-terminal)"/>
    <property type="match status" value="1"/>
</dbReference>
<dbReference type="SMART" id="SM00525">
    <property type="entry name" value="FES"/>
    <property type="match status" value="1"/>
</dbReference>
<dbReference type="InterPro" id="IPR044811">
    <property type="entry name" value="DME/ROS1"/>
</dbReference>
<evidence type="ECO:0000256" key="3">
    <source>
        <dbReference type="ARBA" id="ARBA00022723"/>
    </source>
</evidence>
<sequence length="1513" mass="169616">MDHCIQDSSTLSINENAISVVSCSNFGVATPQKVNSLAELMDLSLTRSEAPNISTGLICPQSQIQGNQGHVLQQITSKYNLNLPPGPEAGVVCGVELQKQSQISQHLDLVHKSSTQEKCIENNITISNCDGENGGIDLNQTPQPRPPKRNRKKHRPKVVIEGKPKQTPKPPPPTHSTGKRKYVCKTGIQTSESKGRPPSKRKLDFELENESEKKVKDVGGLNCHQADDNLNLDAHINTHGRKKHQHHGETRKNFLNEVAVRDHTLNVIARSFKMQNANTNQSIDANRYRYRNSHCIIQAPDAYYNSRQSTLSTMPQLVQELMGVTQTQAADKLYTHSYPHTIKDYSNNLWSNGLYTSGGRNVDKASSGLLSSVVTTQEQDFSGQIGSSPLAFAFAPTYDITPQNIYTNQDNISNNLTPNCFTNYPHFRHRQKLNFCRPQSTYQENNNTNFINQNVGSASQTKPKVIPLNDKINSTGRLEVSRQTAAAAGQTSSNKRSQSQEQSKNKRNYRNSVTAIQEERLFSVDYITRLLKDLNISNNTLVPYKGDGAIIQYEEIDVLKKRRARARVDLDPETNRLWNLLMGKEEGKSAEKMDTGDRRFSKWKGSVVDSVIGVFLTQNVSDHLSSSAFMSLAAKFPLKSTTVCCKSPLIEHHEVRITHPPHETCYEDKILREPEKKAMTHLVDHHTKDFAQTYSEPIGFQSYETEDGLNLTKKCNYRNAPQQLHQYLGSLNADEPLFCHQQLQNATHKQNEGLADYPYPLLPSAKYCPNLSLDLEKWEEDVLAFLGTESISSSLASTYFEITTGTVGVNHPHYDYIGQSSESSFTSRQDDAHKFQQSPVNINNATPNKHPPLKSVFSDDQHVEIHKEIAFLSDSMRPAAESLSTWTSGIDICQKHTDDTTPEPAKTGDPLNSSHKQATNLSSARKRKVETEKVEPFDWDSLRKQVQSKEGRRREREDSLDYEALRKADVREISDAIKERGMNNMLAERMKSFLNRLVRDHEKIDLEWLRNVEPDKAKNLALSVNTTPPPVAVRWTQMLDALLFDLVGFLYSHFLSHSNCIFLNCKHIYPVLESIQKYLWPRLCKLDLETLYELHYQMITFGKVFCTKREPNCNACPMKGECRHFASAFASARLALPGPEEKSIVSSAAPVTPNRRPNMIISIESGRELNGSCQPLIEEPTTPEPPITEVLERDIEDACYEDPDEIPVIKLDVQEFTSNLHNVMQKQLEMGEADMSRALVALSPEIASLPIPKLKHVTRLRTEHQVYQLPDSHPLLKGMDRRETDDPSPYLLAIWTPGETADCIQPPESRCISEEGGGVCNNGTCFSCNSTREAHAETVRGTILIPCRTAMRGSFPLNGTYFQVNEVFADHESSVNPIHVSRNSIWNLPRRTVFFGTSVSSIFKGLSTEYIQYCFWKVLEAKEEVVVAEADVCVNGDDKEVEAREGEANLGSGAGLAAFAGGDELDAGGLVGELQFTIVLEEGSDWDVGGDGYGFGLCWRARMGRRLGFSSTS</sequence>
<evidence type="ECO:0000256" key="1">
    <source>
        <dbReference type="ARBA" id="ARBA00001966"/>
    </source>
</evidence>
<comment type="caution">
    <text evidence="9">The sequence shown here is derived from an EMBL/GenBank/DDBJ whole genome shotgun (WGS) entry which is preliminary data.</text>
</comment>
<dbReference type="GO" id="GO:0019104">
    <property type="term" value="F:DNA N-glycosylase activity"/>
    <property type="evidence" value="ECO:0007669"/>
    <property type="project" value="InterPro"/>
</dbReference>
<feature type="domain" description="Permuted single zf-CXXC unit" evidence="8">
    <location>
        <begin position="1307"/>
        <end position="1336"/>
    </location>
</feature>
<feature type="region of interest" description="Disordered" evidence="6">
    <location>
        <begin position="479"/>
        <end position="511"/>
    </location>
</feature>
<name>A0A5A7Q308_STRAF</name>
<dbReference type="Proteomes" id="UP000325081">
    <property type="component" value="Unassembled WGS sequence"/>
</dbReference>
<evidence type="ECO:0000259" key="8">
    <source>
        <dbReference type="Pfam" id="PF15629"/>
    </source>
</evidence>
<dbReference type="InterPro" id="IPR023170">
    <property type="entry name" value="HhH_base_excis_C"/>
</dbReference>
<evidence type="ECO:0000256" key="6">
    <source>
        <dbReference type="SAM" id="MobiDB-lite"/>
    </source>
</evidence>
<dbReference type="GO" id="GO:0035514">
    <property type="term" value="F:DNA demethylase activity"/>
    <property type="evidence" value="ECO:0007669"/>
    <property type="project" value="InterPro"/>
</dbReference>
<dbReference type="GO" id="GO:0051539">
    <property type="term" value="F:4 iron, 4 sulfur cluster binding"/>
    <property type="evidence" value="ECO:0007669"/>
    <property type="project" value="UniProtKB-KW"/>
</dbReference>
<gene>
    <name evidence="9" type="ORF">STAS_15876</name>
</gene>
<accession>A0A5A7Q308</accession>
<evidence type="ECO:0000259" key="7">
    <source>
        <dbReference type="Pfam" id="PF15628"/>
    </source>
</evidence>
<feature type="region of interest" description="Disordered" evidence="6">
    <location>
        <begin position="894"/>
        <end position="933"/>
    </location>
</feature>
<dbReference type="InterPro" id="IPR011257">
    <property type="entry name" value="DNA_glycosylase"/>
</dbReference>
<dbReference type="Gene3D" id="1.10.340.30">
    <property type="entry name" value="Hypothetical protein, domain 2"/>
    <property type="match status" value="1"/>
</dbReference>
<evidence type="ECO:0000313" key="10">
    <source>
        <dbReference type="Proteomes" id="UP000325081"/>
    </source>
</evidence>
<keyword evidence="3" id="KW-0479">Metal-binding</keyword>
<comment type="cofactor">
    <cofactor evidence="1">
        <name>[4Fe-4S] cluster</name>
        <dbReference type="ChEBI" id="CHEBI:49883"/>
    </cofactor>
</comment>
<dbReference type="InterPro" id="IPR003651">
    <property type="entry name" value="Endonuclease3_FeS-loop_motif"/>
</dbReference>
<feature type="domain" description="Demeter RRM-fold" evidence="7">
    <location>
        <begin position="1341"/>
        <end position="1417"/>
    </location>
</feature>
<keyword evidence="4" id="KW-0408">Iron</keyword>
<organism evidence="9 10">
    <name type="scientific">Striga asiatica</name>
    <name type="common">Asiatic witchweed</name>
    <name type="synonym">Buchnera asiatica</name>
    <dbReference type="NCBI Taxonomy" id="4170"/>
    <lineage>
        <taxon>Eukaryota</taxon>
        <taxon>Viridiplantae</taxon>
        <taxon>Streptophyta</taxon>
        <taxon>Embryophyta</taxon>
        <taxon>Tracheophyta</taxon>
        <taxon>Spermatophyta</taxon>
        <taxon>Magnoliopsida</taxon>
        <taxon>eudicotyledons</taxon>
        <taxon>Gunneridae</taxon>
        <taxon>Pentapetalae</taxon>
        <taxon>asterids</taxon>
        <taxon>lamiids</taxon>
        <taxon>Lamiales</taxon>
        <taxon>Orobanchaceae</taxon>
        <taxon>Buchnereae</taxon>
        <taxon>Striga</taxon>
    </lineage>
</organism>
<keyword evidence="2" id="KW-0004">4Fe-4S</keyword>
<dbReference type="GO" id="GO:0046872">
    <property type="term" value="F:metal ion binding"/>
    <property type="evidence" value="ECO:0007669"/>
    <property type="project" value="UniProtKB-KW"/>
</dbReference>
<keyword evidence="10" id="KW-1185">Reference proteome</keyword>
<dbReference type="InterPro" id="IPR028925">
    <property type="entry name" value="RRM_DME"/>
</dbReference>
<dbReference type="GO" id="GO:0006281">
    <property type="term" value="P:DNA repair"/>
    <property type="evidence" value="ECO:0007669"/>
    <property type="project" value="InterPro"/>
</dbReference>